<accession>D3PXI5</accession>
<keyword evidence="2" id="KW-0472">Membrane</keyword>
<dbReference type="HOGENOM" id="CLU_114557_0_0_11"/>
<proteinExistence type="predicted"/>
<feature type="region of interest" description="Disordered" evidence="1">
    <location>
        <begin position="1"/>
        <end position="20"/>
    </location>
</feature>
<organism evidence="3 4">
    <name type="scientific">Stackebrandtia nassauensis (strain DSM 44728 / CIP 108903 / NRRL B-16338 / NBRC 102104 / LLR-40K-21)</name>
    <dbReference type="NCBI Taxonomy" id="446470"/>
    <lineage>
        <taxon>Bacteria</taxon>
        <taxon>Bacillati</taxon>
        <taxon>Actinomycetota</taxon>
        <taxon>Actinomycetes</taxon>
        <taxon>Glycomycetales</taxon>
        <taxon>Glycomycetaceae</taxon>
        <taxon>Stackebrandtia</taxon>
    </lineage>
</organism>
<feature type="transmembrane region" description="Helical" evidence="2">
    <location>
        <begin position="147"/>
        <end position="167"/>
    </location>
</feature>
<evidence type="ECO:0000256" key="1">
    <source>
        <dbReference type="SAM" id="MobiDB-lite"/>
    </source>
</evidence>
<reference evidence="3 4" key="1">
    <citation type="journal article" date="2009" name="Stand. Genomic Sci.">
        <title>Complete genome sequence of Stackebrandtia nassauensis type strain (LLR-40K-21).</title>
        <authorList>
            <person name="Munk C."/>
            <person name="Lapidus A."/>
            <person name="Copeland A."/>
            <person name="Jando M."/>
            <person name="Mayilraj S."/>
            <person name="Glavina Del Rio T."/>
            <person name="Nolan M."/>
            <person name="Chen F."/>
            <person name="Lucas S."/>
            <person name="Tice H."/>
            <person name="Cheng J.F."/>
            <person name="Han C."/>
            <person name="Detter J.C."/>
            <person name="Bruce D."/>
            <person name="Goodwin L."/>
            <person name="Chain P."/>
            <person name="Pitluck S."/>
            <person name="Goker M."/>
            <person name="Ovchinikova G."/>
            <person name="Pati A."/>
            <person name="Ivanova N."/>
            <person name="Mavromatis K."/>
            <person name="Chen A."/>
            <person name="Palaniappan K."/>
            <person name="Land M."/>
            <person name="Hauser L."/>
            <person name="Chang Y.J."/>
            <person name="Jeffries C.D."/>
            <person name="Bristow J."/>
            <person name="Eisen J.A."/>
            <person name="Markowitz V."/>
            <person name="Hugenholtz P."/>
            <person name="Kyrpides N.C."/>
            <person name="Klenk H.P."/>
        </authorList>
    </citation>
    <scope>NUCLEOTIDE SEQUENCE [LARGE SCALE GENOMIC DNA]</scope>
    <source>
        <strain evidence="4">DSM 44728 / CIP 108903 / NRRL B-16338 / NBRC 102104 / LLR-40K-21</strain>
    </source>
</reference>
<gene>
    <name evidence="3" type="ordered locus">Snas_3657</name>
</gene>
<evidence type="ECO:0000313" key="3">
    <source>
        <dbReference type="EMBL" id="ADD43315.1"/>
    </source>
</evidence>
<keyword evidence="2" id="KW-0812">Transmembrane</keyword>
<feature type="transmembrane region" description="Helical" evidence="2">
    <location>
        <begin position="85"/>
        <end position="111"/>
    </location>
</feature>
<sequence>MSTSTRHVTHTGPCLPIDDTDPRQHHGRRVWALARIGVGWIFLWAFLDKTFGLGYATPPDHSWLNGGRPTQGFLANSASGPFKGIYTSIAGAAWADWLFMLGLAGIGIAMILGIGMRIAAIAAAIQLVLMWSVALPPANNPLIDDHIIMAILVIGLAYANAGDTWGLGRKWSQSQAVNRWPFLR</sequence>
<protein>
    <submittedName>
        <fullName evidence="3">DoxX family protein</fullName>
    </submittedName>
</protein>
<dbReference type="EMBL" id="CP001778">
    <property type="protein sequence ID" value="ADD43315.1"/>
    <property type="molecule type" value="Genomic_DNA"/>
</dbReference>
<feature type="transmembrane region" description="Helical" evidence="2">
    <location>
        <begin position="118"/>
        <end position="135"/>
    </location>
</feature>
<dbReference type="RefSeq" id="WP_013018886.1">
    <property type="nucleotide sequence ID" value="NC_013947.1"/>
</dbReference>
<dbReference type="eggNOG" id="ENOG502ZZP3">
    <property type="taxonomic scope" value="Bacteria"/>
</dbReference>
<dbReference type="OrthoDB" id="3253635at2"/>
<keyword evidence="2" id="KW-1133">Transmembrane helix</keyword>
<dbReference type="KEGG" id="sna:Snas_3657"/>
<evidence type="ECO:0000313" key="4">
    <source>
        <dbReference type="Proteomes" id="UP000000844"/>
    </source>
</evidence>
<dbReference type="Proteomes" id="UP000000844">
    <property type="component" value="Chromosome"/>
</dbReference>
<feature type="transmembrane region" description="Helical" evidence="2">
    <location>
        <begin position="30"/>
        <end position="47"/>
    </location>
</feature>
<name>D3PXI5_STANL</name>
<dbReference type="AlphaFoldDB" id="D3PXI5"/>
<keyword evidence="4" id="KW-1185">Reference proteome</keyword>
<dbReference type="STRING" id="446470.Snas_3657"/>
<evidence type="ECO:0000256" key="2">
    <source>
        <dbReference type="SAM" id="Phobius"/>
    </source>
</evidence>